<feature type="compositionally biased region" description="Low complexity" evidence="8">
    <location>
        <begin position="792"/>
        <end position="802"/>
    </location>
</feature>
<keyword evidence="3" id="KW-0862">Zinc</keyword>
<dbReference type="Pfam" id="PF04082">
    <property type="entry name" value="Fungal_trans"/>
    <property type="match status" value="1"/>
</dbReference>
<dbReference type="PANTHER" id="PTHR31313">
    <property type="entry name" value="TY1 ENHANCER ACTIVATOR"/>
    <property type="match status" value="1"/>
</dbReference>
<dbReference type="PROSITE" id="PS50048">
    <property type="entry name" value="ZN2_CY6_FUNGAL_2"/>
    <property type="match status" value="1"/>
</dbReference>
<feature type="region of interest" description="Disordered" evidence="8">
    <location>
        <begin position="695"/>
        <end position="767"/>
    </location>
</feature>
<keyword evidence="7" id="KW-0539">Nucleus</keyword>
<keyword evidence="11" id="KW-1185">Reference proteome</keyword>
<evidence type="ECO:0000256" key="1">
    <source>
        <dbReference type="ARBA" id="ARBA00004123"/>
    </source>
</evidence>
<organism evidence="10 11">
    <name type="scientific">Cytospora mali</name>
    <name type="common">Apple Valsa canker fungus</name>
    <name type="synonym">Valsa mali</name>
    <dbReference type="NCBI Taxonomy" id="578113"/>
    <lineage>
        <taxon>Eukaryota</taxon>
        <taxon>Fungi</taxon>
        <taxon>Dikarya</taxon>
        <taxon>Ascomycota</taxon>
        <taxon>Pezizomycotina</taxon>
        <taxon>Sordariomycetes</taxon>
        <taxon>Sordariomycetidae</taxon>
        <taxon>Diaporthales</taxon>
        <taxon>Cytosporaceae</taxon>
        <taxon>Cytospora</taxon>
    </lineage>
</organism>
<keyword evidence="5" id="KW-0238">DNA-binding</keyword>
<keyword evidence="6" id="KW-0804">Transcription</keyword>
<keyword evidence="2" id="KW-0479">Metal-binding</keyword>
<feature type="domain" description="Zn(2)-C6 fungal-type" evidence="9">
    <location>
        <begin position="54"/>
        <end position="87"/>
    </location>
</feature>
<dbReference type="InterPro" id="IPR007219">
    <property type="entry name" value="XnlR_reg_dom"/>
</dbReference>
<evidence type="ECO:0000256" key="5">
    <source>
        <dbReference type="ARBA" id="ARBA00023125"/>
    </source>
</evidence>
<feature type="region of interest" description="Disordered" evidence="8">
    <location>
        <begin position="181"/>
        <end position="211"/>
    </location>
</feature>
<evidence type="ECO:0000313" key="10">
    <source>
        <dbReference type="EMBL" id="KUI70838.1"/>
    </source>
</evidence>
<evidence type="ECO:0000256" key="7">
    <source>
        <dbReference type="ARBA" id="ARBA00023242"/>
    </source>
</evidence>
<feature type="region of interest" description="Disordered" evidence="8">
    <location>
        <begin position="780"/>
        <end position="845"/>
    </location>
</feature>
<name>A0A194W431_CYTMA</name>
<dbReference type="SMART" id="SM00906">
    <property type="entry name" value="Fungal_trans"/>
    <property type="match status" value="1"/>
</dbReference>
<evidence type="ECO:0000256" key="2">
    <source>
        <dbReference type="ARBA" id="ARBA00022723"/>
    </source>
</evidence>
<comment type="subcellular location">
    <subcellularLocation>
        <location evidence="1">Nucleus</location>
    </subcellularLocation>
</comment>
<evidence type="ECO:0000256" key="8">
    <source>
        <dbReference type="SAM" id="MobiDB-lite"/>
    </source>
</evidence>
<dbReference type="PROSITE" id="PS00463">
    <property type="entry name" value="ZN2_CY6_FUNGAL_1"/>
    <property type="match status" value="1"/>
</dbReference>
<evidence type="ECO:0000256" key="3">
    <source>
        <dbReference type="ARBA" id="ARBA00022833"/>
    </source>
</evidence>
<dbReference type="GO" id="GO:0003677">
    <property type="term" value="F:DNA binding"/>
    <property type="evidence" value="ECO:0007669"/>
    <property type="project" value="UniProtKB-KW"/>
</dbReference>
<dbReference type="OrthoDB" id="2283631at2759"/>
<dbReference type="GO" id="GO:0006351">
    <property type="term" value="P:DNA-templated transcription"/>
    <property type="evidence" value="ECO:0007669"/>
    <property type="project" value="InterPro"/>
</dbReference>
<dbReference type="CDD" id="cd00067">
    <property type="entry name" value="GAL4"/>
    <property type="match status" value="1"/>
</dbReference>
<dbReference type="InterPro" id="IPR001138">
    <property type="entry name" value="Zn2Cys6_DnaBD"/>
</dbReference>
<keyword evidence="4" id="KW-0805">Transcription regulation</keyword>
<dbReference type="Gene3D" id="4.10.240.10">
    <property type="entry name" value="Zn(2)-C6 fungal-type DNA-binding domain"/>
    <property type="match status" value="1"/>
</dbReference>
<evidence type="ECO:0000256" key="6">
    <source>
        <dbReference type="ARBA" id="ARBA00023163"/>
    </source>
</evidence>
<dbReference type="SUPFAM" id="SSF57701">
    <property type="entry name" value="Zn2/Cys6 DNA-binding domain"/>
    <property type="match status" value="1"/>
</dbReference>
<evidence type="ECO:0000313" key="11">
    <source>
        <dbReference type="Proteomes" id="UP000078559"/>
    </source>
</evidence>
<dbReference type="CDD" id="cd12148">
    <property type="entry name" value="fungal_TF_MHR"/>
    <property type="match status" value="1"/>
</dbReference>
<proteinExistence type="predicted"/>
<feature type="compositionally biased region" description="Polar residues" evidence="8">
    <location>
        <begin position="12"/>
        <end position="31"/>
    </location>
</feature>
<gene>
    <name evidence="10" type="ORF">VM1G_06187</name>
</gene>
<feature type="region of interest" description="Disordered" evidence="8">
    <location>
        <begin position="1"/>
        <end position="33"/>
    </location>
</feature>
<evidence type="ECO:0000256" key="4">
    <source>
        <dbReference type="ARBA" id="ARBA00023015"/>
    </source>
</evidence>
<dbReference type="AlphaFoldDB" id="A0A194W431"/>
<feature type="compositionally biased region" description="Low complexity" evidence="8">
    <location>
        <begin position="834"/>
        <end position="845"/>
    </location>
</feature>
<dbReference type="InterPro" id="IPR051615">
    <property type="entry name" value="Transcr_Regulatory_Elem"/>
</dbReference>
<dbReference type="GO" id="GO:0005634">
    <property type="term" value="C:nucleus"/>
    <property type="evidence" value="ECO:0007669"/>
    <property type="project" value="UniProtKB-SubCell"/>
</dbReference>
<dbReference type="GO" id="GO:0008270">
    <property type="term" value="F:zinc ion binding"/>
    <property type="evidence" value="ECO:0007669"/>
    <property type="project" value="InterPro"/>
</dbReference>
<protein>
    <submittedName>
        <fullName evidence="10">Nitrogen assimilation transcription factor nit-4</fullName>
    </submittedName>
</protein>
<feature type="compositionally biased region" description="Low complexity" evidence="8">
    <location>
        <begin position="181"/>
        <end position="191"/>
    </location>
</feature>
<reference evidence="10" key="1">
    <citation type="submission" date="2014-12" db="EMBL/GenBank/DDBJ databases">
        <title>Genome Sequence of Valsa Canker Pathogens Uncovers a Specific Adaption of Colonization on Woody Bark.</title>
        <authorList>
            <person name="Yin Z."/>
            <person name="Liu H."/>
            <person name="Gao X."/>
            <person name="Li Z."/>
            <person name="Song N."/>
            <person name="Ke X."/>
            <person name="Dai Q."/>
            <person name="Wu Y."/>
            <person name="Sun Y."/>
            <person name="Xu J.-R."/>
            <person name="Kang Z.K."/>
            <person name="Wang L."/>
            <person name="Huang L."/>
        </authorList>
    </citation>
    <scope>NUCLEOTIDE SEQUENCE [LARGE SCALE GENOMIC DNA]</scope>
    <source>
        <strain evidence="10">03-8</strain>
    </source>
</reference>
<evidence type="ECO:0000259" key="9">
    <source>
        <dbReference type="PROSITE" id="PS50048"/>
    </source>
</evidence>
<dbReference type="Proteomes" id="UP000078559">
    <property type="component" value="Chromosome 6"/>
</dbReference>
<dbReference type="SMART" id="SM00066">
    <property type="entry name" value="GAL4"/>
    <property type="match status" value="1"/>
</dbReference>
<dbReference type="Pfam" id="PF00172">
    <property type="entry name" value="Zn_clus"/>
    <property type="match status" value="1"/>
</dbReference>
<dbReference type="EMBL" id="CM003103">
    <property type="protein sequence ID" value="KUI70838.1"/>
    <property type="molecule type" value="Genomic_DNA"/>
</dbReference>
<feature type="compositionally biased region" description="Polar residues" evidence="8">
    <location>
        <begin position="781"/>
        <end position="791"/>
    </location>
</feature>
<accession>A0A194W431</accession>
<feature type="compositionally biased region" description="Polar residues" evidence="8">
    <location>
        <begin position="815"/>
        <end position="833"/>
    </location>
</feature>
<dbReference type="GO" id="GO:0000981">
    <property type="term" value="F:DNA-binding transcription factor activity, RNA polymerase II-specific"/>
    <property type="evidence" value="ECO:0007669"/>
    <property type="project" value="InterPro"/>
</dbReference>
<dbReference type="PANTHER" id="PTHR31313:SF79">
    <property type="entry name" value="C6 FINGER DOMAIN-CONTAINING PROTEIN"/>
    <property type="match status" value="1"/>
</dbReference>
<dbReference type="InterPro" id="IPR036864">
    <property type="entry name" value="Zn2-C6_fun-type_DNA-bd_sf"/>
</dbReference>
<sequence>MSSDPTARRLLPQSSQMTNFSFAPQQYQQPRETQKNYVFVDEHNRHKRLKVMRACEGCRRRKIKCDAATTNTWPCSACIRLKLHCVRPNGYDGAAEPQVFEPTRPEYETAGVHDFRQHLPMHQPHMLAGAPSHASMYAPKPGMYSEPSGLYQSLQYPDHSSANGLHYTTVPPVGVVDQSYAQASQQAQQPSVFPTPPMQQASRPDSPPEVYNQDQYGQQDLSDLLGTLKLNDAGTAPYLNHRLRLKSQVDEEPLLPEDDEYKTSLPPLVAGPGLKVRIPPELMPDDETALEYFDVFFANIHPYVPVLDRTAFYRQWQNDRESMSPLVLEAIFALAGRIADEPGEGQQWLALATRHADSFMDMPRLSTLQALLLILKAREAAPRRGYFYRSWMSIVQCVQMGKELGLDDHFEDHKAGRSCGSSAADCTLKTRIWQTIFVCETMIGSSQGRTDLSVDLESVDFGLPRPFTSGDDPDYQVTRNFTYLARVVRNIARMNRVYSRIHKHKDWGCDPDFVQINPEASAWLNDLPPDLCVNEPPDGSPPWLASSFIGNLHSYYHLSVILLHRPQLTHHEPTGMDGQWKQHMMLCYNSAKTLCRLQEAVLQTFGLSGLQCMQRGINFTLYCILSCIVLHLVALTSPDPDLNTDAREYFTRHMRLLEKCMHAWPMPDMQNQIDSIREAFSADVRKPFVMKASFPYGSPHSTSRPSPPRPNPTDYRPSMPRGSVDQHHQQQTIDTQSAIQHAQVSYPGQHPITPPISAGPLDMKSDSPAALQLPMMAPVSSAGQTNATQAPTMQSSMSMTTDGGSGWNPSRIFDQWNNSFGTPPVQSAAATNTPPHHSSLSIPSSGAAEIPSIQDIQHVHSTVPSIAAAAAQISPHQQYSAAPVQTFVTPAMWQESVASVYEGGLKRTWDYDANGLPLTKRR</sequence>